<dbReference type="PANTHER" id="PTHR21569">
    <property type="entry name" value="RIBOSOMAL PROTEIN S9"/>
    <property type="match status" value="1"/>
</dbReference>
<dbReference type="Proteomes" id="UP000051861">
    <property type="component" value="Unassembled WGS sequence"/>
</dbReference>
<reference evidence="7 8" key="1">
    <citation type="journal article" date="2015" name="Microbiome">
        <title>Genomic resolution of linkages in carbon, nitrogen, and sulfur cycling among widespread estuary sediment bacteria.</title>
        <authorList>
            <person name="Baker B.J."/>
            <person name="Lazar C.S."/>
            <person name="Teske A.P."/>
            <person name="Dick G.J."/>
        </authorList>
    </citation>
    <scope>NUCLEOTIDE SEQUENCE [LARGE SCALE GENOMIC DNA]</scope>
    <source>
        <strain evidence="7">DG_54_3</strain>
    </source>
</reference>
<dbReference type="HAMAP" id="MF_00532_B">
    <property type="entry name" value="Ribosomal_uS9_B"/>
    <property type="match status" value="1"/>
</dbReference>
<comment type="similarity">
    <text evidence="1 5 6">Belongs to the universal ribosomal protein uS9 family.</text>
</comment>
<dbReference type="AlphaFoldDB" id="A0A0S7Y3C6"/>
<comment type="caution">
    <text evidence="7">The sequence shown here is derived from an EMBL/GenBank/DDBJ whole genome shotgun (WGS) entry which is preliminary data.</text>
</comment>
<dbReference type="InterPro" id="IPR023035">
    <property type="entry name" value="Ribosomal_uS9_bac/plastid"/>
</dbReference>
<dbReference type="GO" id="GO:0015935">
    <property type="term" value="C:small ribosomal subunit"/>
    <property type="evidence" value="ECO:0007669"/>
    <property type="project" value="TreeGrafter"/>
</dbReference>
<proteinExistence type="inferred from homology"/>
<dbReference type="EMBL" id="LIZX01000047">
    <property type="protein sequence ID" value="KPJ68620.1"/>
    <property type="molecule type" value="Genomic_DNA"/>
</dbReference>
<dbReference type="InterPro" id="IPR000754">
    <property type="entry name" value="Ribosomal_uS9"/>
</dbReference>
<dbReference type="Pfam" id="PF00380">
    <property type="entry name" value="Ribosomal_S9"/>
    <property type="match status" value="1"/>
</dbReference>
<dbReference type="SUPFAM" id="SSF54211">
    <property type="entry name" value="Ribosomal protein S5 domain 2-like"/>
    <property type="match status" value="1"/>
</dbReference>
<dbReference type="InterPro" id="IPR020568">
    <property type="entry name" value="Ribosomal_Su5_D2-typ_SF"/>
</dbReference>
<accession>A0A0S7Y3C6</accession>
<organism evidence="7 8">
    <name type="scientific">candidate division WOR-1 bacterium DG_54_3</name>
    <dbReference type="NCBI Taxonomy" id="1703775"/>
    <lineage>
        <taxon>Bacteria</taxon>
        <taxon>Bacillati</taxon>
        <taxon>Saganbacteria</taxon>
    </lineage>
</organism>
<dbReference type="NCBIfam" id="NF001099">
    <property type="entry name" value="PRK00132.1"/>
    <property type="match status" value="1"/>
</dbReference>
<dbReference type="Gene3D" id="3.30.230.10">
    <property type="match status" value="1"/>
</dbReference>
<dbReference type="GO" id="GO:0005737">
    <property type="term" value="C:cytoplasm"/>
    <property type="evidence" value="ECO:0007669"/>
    <property type="project" value="UniProtKB-ARBA"/>
</dbReference>
<evidence type="ECO:0000256" key="5">
    <source>
        <dbReference type="HAMAP-Rule" id="MF_00532"/>
    </source>
</evidence>
<dbReference type="GO" id="GO:0003735">
    <property type="term" value="F:structural constituent of ribosome"/>
    <property type="evidence" value="ECO:0007669"/>
    <property type="project" value="InterPro"/>
</dbReference>
<dbReference type="PROSITE" id="PS00360">
    <property type="entry name" value="RIBOSOMAL_S9"/>
    <property type="match status" value="1"/>
</dbReference>
<evidence type="ECO:0000256" key="6">
    <source>
        <dbReference type="RuleBase" id="RU003815"/>
    </source>
</evidence>
<dbReference type="InterPro" id="IPR014721">
    <property type="entry name" value="Ribsml_uS5_D2-typ_fold_subgr"/>
</dbReference>
<evidence type="ECO:0000256" key="4">
    <source>
        <dbReference type="ARBA" id="ARBA00035259"/>
    </source>
</evidence>
<evidence type="ECO:0000256" key="3">
    <source>
        <dbReference type="ARBA" id="ARBA00023274"/>
    </source>
</evidence>
<dbReference type="PANTHER" id="PTHR21569:SF1">
    <property type="entry name" value="SMALL RIBOSOMAL SUBUNIT PROTEIN US9M"/>
    <property type="match status" value="1"/>
</dbReference>
<evidence type="ECO:0000256" key="1">
    <source>
        <dbReference type="ARBA" id="ARBA00005251"/>
    </source>
</evidence>
<dbReference type="FunFam" id="3.30.230.10:FF:000001">
    <property type="entry name" value="30S ribosomal protein S9"/>
    <property type="match status" value="1"/>
</dbReference>
<dbReference type="InterPro" id="IPR020574">
    <property type="entry name" value="Ribosomal_uS9_CS"/>
</dbReference>
<dbReference type="GO" id="GO:0003723">
    <property type="term" value="F:RNA binding"/>
    <property type="evidence" value="ECO:0007669"/>
    <property type="project" value="TreeGrafter"/>
</dbReference>
<keyword evidence="3 5" id="KW-0687">Ribonucleoprotein</keyword>
<evidence type="ECO:0000256" key="2">
    <source>
        <dbReference type="ARBA" id="ARBA00022980"/>
    </source>
</evidence>
<evidence type="ECO:0000313" key="7">
    <source>
        <dbReference type="EMBL" id="KPJ68620.1"/>
    </source>
</evidence>
<evidence type="ECO:0000313" key="8">
    <source>
        <dbReference type="Proteomes" id="UP000051861"/>
    </source>
</evidence>
<name>A0A0S7Y3C6_UNCSA</name>
<dbReference type="GO" id="GO:0006412">
    <property type="term" value="P:translation"/>
    <property type="evidence" value="ECO:0007669"/>
    <property type="project" value="UniProtKB-UniRule"/>
</dbReference>
<protein>
    <recommendedName>
        <fullName evidence="4 5">Small ribosomal subunit protein uS9</fullName>
    </recommendedName>
</protein>
<keyword evidence="2 5" id="KW-0689">Ribosomal protein</keyword>
<sequence>MITKSAQGTGRRKTAVAAVRLSQGTGRKIVNGRQLDKYLGRQNLVLEVEKPLEVTGTNGKMDVVCNAKGGGISAQAGAIQLGIARALVELIARALVEFDESFKKVLKKEGLLTRDPRMVERKKYGQVKARKRYQYSKR</sequence>
<gene>
    <name evidence="5" type="primary">rpsI</name>
    <name evidence="7" type="ORF">AMJ44_05995</name>
</gene>
<dbReference type="PATRIC" id="fig|1703775.3.peg.2264"/>